<dbReference type="Proteomes" id="UP000790377">
    <property type="component" value="Unassembled WGS sequence"/>
</dbReference>
<sequence>MDRTFFPLFPSHHCCSSAEIASKGGLKRRINNVTDPDTNGEDSDSPEDSEIDSEEEEERYYALIDQLRLQLVQPFIEYHNQVNQLVLSAASLAGQVEINAASPTVPRPYHTSALSGYAWILELLEGHPGRIQCELGVHCHVFLQLINILEDAGYRGTQSVMIEDLCQTS</sequence>
<name>A0ACB7ZX98_9AGAM</name>
<gene>
    <name evidence="1" type="ORF">BJ138DRAFT_1118224</name>
</gene>
<dbReference type="EMBL" id="MU268137">
    <property type="protein sequence ID" value="KAH7905711.1"/>
    <property type="molecule type" value="Genomic_DNA"/>
</dbReference>
<keyword evidence="2" id="KW-1185">Reference proteome</keyword>
<evidence type="ECO:0000313" key="2">
    <source>
        <dbReference type="Proteomes" id="UP000790377"/>
    </source>
</evidence>
<organism evidence="1 2">
    <name type="scientific">Hygrophoropsis aurantiaca</name>
    <dbReference type="NCBI Taxonomy" id="72124"/>
    <lineage>
        <taxon>Eukaryota</taxon>
        <taxon>Fungi</taxon>
        <taxon>Dikarya</taxon>
        <taxon>Basidiomycota</taxon>
        <taxon>Agaricomycotina</taxon>
        <taxon>Agaricomycetes</taxon>
        <taxon>Agaricomycetidae</taxon>
        <taxon>Boletales</taxon>
        <taxon>Coniophorineae</taxon>
        <taxon>Hygrophoropsidaceae</taxon>
        <taxon>Hygrophoropsis</taxon>
    </lineage>
</organism>
<reference evidence="1" key="1">
    <citation type="journal article" date="2021" name="New Phytol.">
        <title>Evolutionary innovations through gain and loss of genes in the ectomycorrhizal Boletales.</title>
        <authorList>
            <person name="Wu G."/>
            <person name="Miyauchi S."/>
            <person name="Morin E."/>
            <person name="Kuo A."/>
            <person name="Drula E."/>
            <person name="Varga T."/>
            <person name="Kohler A."/>
            <person name="Feng B."/>
            <person name="Cao Y."/>
            <person name="Lipzen A."/>
            <person name="Daum C."/>
            <person name="Hundley H."/>
            <person name="Pangilinan J."/>
            <person name="Johnson J."/>
            <person name="Barry K."/>
            <person name="LaButti K."/>
            <person name="Ng V."/>
            <person name="Ahrendt S."/>
            <person name="Min B."/>
            <person name="Choi I.G."/>
            <person name="Park H."/>
            <person name="Plett J.M."/>
            <person name="Magnuson J."/>
            <person name="Spatafora J.W."/>
            <person name="Nagy L.G."/>
            <person name="Henrissat B."/>
            <person name="Grigoriev I.V."/>
            <person name="Yang Z.L."/>
            <person name="Xu J."/>
            <person name="Martin F.M."/>
        </authorList>
    </citation>
    <scope>NUCLEOTIDE SEQUENCE</scope>
    <source>
        <strain evidence="1">ATCC 28755</strain>
    </source>
</reference>
<evidence type="ECO:0000313" key="1">
    <source>
        <dbReference type="EMBL" id="KAH7905711.1"/>
    </source>
</evidence>
<comment type="caution">
    <text evidence="1">The sequence shown here is derived from an EMBL/GenBank/DDBJ whole genome shotgun (WGS) entry which is preliminary data.</text>
</comment>
<protein>
    <submittedName>
        <fullName evidence="1">Uncharacterized protein</fullName>
    </submittedName>
</protein>
<accession>A0ACB7ZX98</accession>
<proteinExistence type="predicted"/>